<dbReference type="RefSeq" id="WP_146850776.1">
    <property type="nucleotide sequence ID" value="NZ_BKAG01000015.1"/>
</dbReference>
<name>A0A512MA37_9BACT</name>
<dbReference type="Pfam" id="PF19051">
    <property type="entry name" value="GFO_IDH_MocA_C2"/>
    <property type="match status" value="1"/>
</dbReference>
<comment type="caution">
    <text evidence="3">The sequence shown here is derived from an EMBL/GenBank/DDBJ whole genome shotgun (WGS) entry which is preliminary data.</text>
</comment>
<organism evidence="3 4">
    <name type="scientific">Brevifollis gellanilyticus</name>
    <dbReference type="NCBI Taxonomy" id="748831"/>
    <lineage>
        <taxon>Bacteria</taxon>
        <taxon>Pseudomonadati</taxon>
        <taxon>Verrucomicrobiota</taxon>
        <taxon>Verrucomicrobiia</taxon>
        <taxon>Verrucomicrobiales</taxon>
        <taxon>Verrucomicrobiaceae</taxon>
    </lineage>
</organism>
<evidence type="ECO:0000259" key="2">
    <source>
        <dbReference type="Pfam" id="PF19051"/>
    </source>
</evidence>
<dbReference type="InterPro" id="IPR043906">
    <property type="entry name" value="Gfo/Idh/MocA_OxRdtase_bact_C"/>
</dbReference>
<dbReference type="InterPro" id="IPR050463">
    <property type="entry name" value="Gfo/Idh/MocA_oxidrdct_glycsds"/>
</dbReference>
<dbReference type="SUPFAM" id="SSF51735">
    <property type="entry name" value="NAD(P)-binding Rossmann-fold domains"/>
    <property type="match status" value="1"/>
</dbReference>
<dbReference type="InterPro" id="IPR000683">
    <property type="entry name" value="Gfo/Idh/MocA-like_OxRdtase_N"/>
</dbReference>
<dbReference type="Gene3D" id="3.40.50.720">
    <property type="entry name" value="NAD(P)-binding Rossmann-like Domain"/>
    <property type="match status" value="1"/>
</dbReference>
<dbReference type="SUPFAM" id="SSF55347">
    <property type="entry name" value="Glyceraldehyde-3-phosphate dehydrogenase-like, C-terminal domain"/>
    <property type="match status" value="1"/>
</dbReference>
<evidence type="ECO:0000313" key="4">
    <source>
        <dbReference type="Proteomes" id="UP000321577"/>
    </source>
</evidence>
<dbReference type="Pfam" id="PF01408">
    <property type="entry name" value="GFO_IDH_MocA"/>
    <property type="match status" value="1"/>
</dbReference>
<evidence type="ECO:0000259" key="1">
    <source>
        <dbReference type="Pfam" id="PF01408"/>
    </source>
</evidence>
<evidence type="ECO:0000313" key="3">
    <source>
        <dbReference type="EMBL" id="GEP43201.1"/>
    </source>
</evidence>
<dbReference type="OrthoDB" id="179055at2"/>
<dbReference type="PROSITE" id="PS51318">
    <property type="entry name" value="TAT"/>
    <property type="match status" value="1"/>
</dbReference>
<dbReference type="EMBL" id="BKAG01000015">
    <property type="protein sequence ID" value="GEP43201.1"/>
    <property type="molecule type" value="Genomic_DNA"/>
</dbReference>
<sequence>MNTQPATPLSRRRFVGGAGLVAGTMITRPIFGAGAPSNKLNVALIGVWGRGLAHYDSIAEENVVALCDINEARFPDALKRFPNATTYVDWRKCLDHKGLDAVVICTADHTHAFIANWALKRDLHCYCEKPLAITVNEARTVRATWETKKGKLATQVGMQRHAQPNFNRVKELIRDGAIGELKAAYAWGNRKIPKPGYAPEEGAPPKGFHYDLWLGPSPYHPYNPSYFSGGAGANCLSWNMFWDFGAGQIGDMGSHTMDLLWNAVDAKLPTSADAKGEAMNSDVTPVECESHFEHPANDWRGPITISWYQGGAMPRSPKPFIDLTKIGHGAMFKGTKGFLIADFDSRMILPFGDDADLTYYKPRTQETVLPPLGHFQKQWFDACRNPSMKTACDFGYSSEMIEQMLLGLVAYRVGKKINYDGKTGTSPDTPEANAFMTKAYREGWNIDG</sequence>
<keyword evidence="4" id="KW-1185">Reference proteome</keyword>
<feature type="domain" description="Gfo/Idh/MocA-like oxidoreductase bacterial type C-terminal" evidence="2">
    <location>
        <begin position="204"/>
        <end position="260"/>
    </location>
</feature>
<dbReference type="PANTHER" id="PTHR43818">
    <property type="entry name" value="BCDNA.GH03377"/>
    <property type="match status" value="1"/>
</dbReference>
<accession>A0A512MA37</accession>
<dbReference type="InterPro" id="IPR036291">
    <property type="entry name" value="NAD(P)-bd_dom_sf"/>
</dbReference>
<protein>
    <submittedName>
        <fullName evidence="3">Oxidoreductase</fullName>
    </submittedName>
</protein>
<dbReference type="GO" id="GO:0000166">
    <property type="term" value="F:nucleotide binding"/>
    <property type="evidence" value="ECO:0007669"/>
    <property type="project" value="InterPro"/>
</dbReference>
<proteinExistence type="predicted"/>
<reference evidence="3 4" key="1">
    <citation type="submission" date="2019-07" db="EMBL/GenBank/DDBJ databases">
        <title>Whole genome shotgun sequence of Brevifollis gellanilyticus NBRC 108608.</title>
        <authorList>
            <person name="Hosoyama A."/>
            <person name="Uohara A."/>
            <person name="Ohji S."/>
            <person name="Ichikawa N."/>
        </authorList>
    </citation>
    <scope>NUCLEOTIDE SEQUENCE [LARGE SCALE GENOMIC DNA]</scope>
    <source>
        <strain evidence="3 4">NBRC 108608</strain>
    </source>
</reference>
<dbReference type="InterPro" id="IPR006311">
    <property type="entry name" value="TAT_signal"/>
</dbReference>
<gene>
    <name evidence="3" type="ORF">BGE01nite_24920</name>
</gene>
<dbReference type="Proteomes" id="UP000321577">
    <property type="component" value="Unassembled WGS sequence"/>
</dbReference>
<feature type="domain" description="Gfo/Idh/MocA-like oxidoreductase N-terminal" evidence="1">
    <location>
        <begin position="41"/>
        <end position="152"/>
    </location>
</feature>
<dbReference type="PANTHER" id="PTHR43818:SF10">
    <property type="entry name" value="NADH-DEPENDENT DEHYDROGENASE-RELATED"/>
    <property type="match status" value="1"/>
</dbReference>
<dbReference type="Gene3D" id="3.30.360.10">
    <property type="entry name" value="Dihydrodipicolinate Reductase, domain 2"/>
    <property type="match status" value="1"/>
</dbReference>
<dbReference type="AlphaFoldDB" id="A0A512MA37"/>